<dbReference type="GeneID" id="24438706"/>
<reference evidence="3" key="1">
    <citation type="journal article" date="2006" name="PLoS Biol.">
        <title>Macronuclear genome sequence of the ciliate Tetrahymena thermophila, a model eukaryote.</title>
        <authorList>
            <person name="Eisen J.A."/>
            <person name="Coyne R.S."/>
            <person name="Wu M."/>
            <person name="Wu D."/>
            <person name="Thiagarajan M."/>
            <person name="Wortman J.R."/>
            <person name="Badger J.H."/>
            <person name="Ren Q."/>
            <person name="Amedeo P."/>
            <person name="Jones K.M."/>
            <person name="Tallon L.J."/>
            <person name="Delcher A.L."/>
            <person name="Salzberg S.L."/>
            <person name="Silva J.C."/>
            <person name="Haas B.J."/>
            <person name="Majoros W.H."/>
            <person name="Farzad M."/>
            <person name="Carlton J.M."/>
            <person name="Smith R.K. Jr."/>
            <person name="Garg J."/>
            <person name="Pearlman R.E."/>
            <person name="Karrer K.M."/>
            <person name="Sun L."/>
            <person name="Manning G."/>
            <person name="Elde N.C."/>
            <person name="Turkewitz A.P."/>
            <person name="Asai D.J."/>
            <person name="Wilkes D.E."/>
            <person name="Wang Y."/>
            <person name="Cai H."/>
            <person name="Collins K."/>
            <person name="Stewart B.A."/>
            <person name="Lee S.R."/>
            <person name="Wilamowska K."/>
            <person name="Weinberg Z."/>
            <person name="Ruzzo W.L."/>
            <person name="Wloga D."/>
            <person name="Gaertig J."/>
            <person name="Frankel J."/>
            <person name="Tsao C.-C."/>
            <person name="Gorovsky M.A."/>
            <person name="Keeling P.J."/>
            <person name="Waller R.F."/>
            <person name="Patron N.J."/>
            <person name="Cherry J.M."/>
            <person name="Stover N.A."/>
            <person name="Krieger C.J."/>
            <person name="del Toro C."/>
            <person name="Ryder H.F."/>
            <person name="Williamson S.C."/>
            <person name="Barbeau R.A."/>
            <person name="Hamilton E.P."/>
            <person name="Orias E."/>
        </authorList>
    </citation>
    <scope>NUCLEOTIDE SEQUENCE [LARGE SCALE GENOMIC DNA]</scope>
    <source>
        <strain evidence="3">SB210</strain>
    </source>
</reference>
<sequence length="607" mass="72294">MGFEIKEELDLFQICIDSIDQDKIKQFITSLQKNILNKNKLQQIILSIDYKLLDFFKEIIDNLKKVTLSKNKELVLQIFLYDIEDLFKNNIRNLQVDFAINIYHKIKQQNLIQILYNEGYPSKCANIIAKILFDENQDQNLETNYHFQITQIQDKYIFITQSEISLNSLQISILKETVIKYLKYKKKYAIQHQVSQSQINKNKSYILQNILQNKNQRKQFEIFLISFQQKIEYDANLNYTCDFFQKIYLIYVKNNIKIRNNAYLNLYQESYKKFNSDYEQELISKYVSSKLSSKYIKNLNLDFSQFNFELDGMTIESLKFKLQKHQLFSLKIQFTDSLFEYKTLTNFLKCIKLYKFGKICLNFYNIEFKSIERMKDILDYLYQNKILFQINIQESKLIDQKDINQLIIQYSNKDSISLQFLKEVDFFIHLIIDQSSNNNLKIKSLNGIDPESWNNIKIQQKNVQDIEQGAFKCFIFVSIGFIGISFFLNSTHFFLESLSLTDEDFATIVFLKNIFQLIIQACQQLLSSSLMIPNSFLIVIIFYLILLIETPIFLEFCSEMNIALLNFQHCSIIQSLASFLFIYYNKQLCILKINKNIIINKYNKNYF</sequence>
<feature type="transmembrane region" description="Helical" evidence="1">
    <location>
        <begin position="469"/>
        <end position="488"/>
    </location>
</feature>
<evidence type="ECO:0000313" key="3">
    <source>
        <dbReference type="Proteomes" id="UP000009168"/>
    </source>
</evidence>
<keyword evidence="1 2" id="KW-0812">Transmembrane</keyword>
<gene>
    <name evidence="2" type="ORF">TTHERM_000391238</name>
</gene>
<dbReference type="Proteomes" id="UP000009168">
    <property type="component" value="Unassembled WGS sequence"/>
</dbReference>
<dbReference type="InParanoid" id="W7XDA8"/>
<evidence type="ECO:0000313" key="2">
    <source>
        <dbReference type="EMBL" id="EWS75507.1"/>
    </source>
</evidence>
<accession>W7XDA8</accession>
<protein>
    <submittedName>
        <fullName evidence="2">Transmembrane protein, putative</fullName>
    </submittedName>
</protein>
<organism evidence="2 3">
    <name type="scientific">Tetrahymena thermophila (strain SB210)</name>
    <dbReference type="NCBI Taxonomy" id="312017"/>
    <lineage>
        <taxon>Eukaryota</taxon>
        <taxon>Sar</taxon>
        <taxon>Alveolata</taxon>
        <taxon>Ciliophora</taxon>
        <taxon>Intramacronucleata</taxon>
        <taxon>Oligohymenophorea</taxon>
        <taxon>Hymenostomatida</taxon>
        <taxon>Tetrahymenina</taxon>
        <taxon>Tetrahymenidae</taxon>
        <taxon>Tetrahymena</taxon>
    </lineage>
</organism>
<keyword evidence="1" id="KW-1133">Transmembrane helix</keyword>
<feature type="transmembrane region" description="Helical" evidence="1">
    <location>
        <begin position="536"/>
        <end position="554"/>
    </location>
</feature>
<dbReference type="KEGG" id="tet:TTHERM_000391238"/>
<keyword evidence="3" id="KW-1185">Reference proteome</keyword>
<dbReference type="RefSeq" id="XP_012651976.1">
    <property type="nucleotide sequence ID" value="XM_012796522.1"/>
</dbReference>
<dbReference type="AlphaFoldDB" id="W7XDA8"/>
<evidence type="ECO:0000256" key="1">
    <source>
        <dbReference type="SAM" id="Phobius"/>
    </source>
</evidence>
<proteinExistence type="predicted"/>
<dbReference type="EMBL" id="GG662770">
    <property type="protein sequence ID" value="EWS75507.1"/>
    <property type="molecule type" value="Genomic_DNA"/>
</dbReference>
<feature type="transmembrane region" description="Helical" evidence="1">
    <location>
        <begin position="566"/>
        <end position="585"/>
    </location>
</feature>
<name>W7XDA8_TETTS</name>
<keyword evidence="1" id="KW-0472">Membrane</keyword>